<feature type="compositionally biased region" description="Low complexity" evidence="1">
    <location>
        <begin position="90"/>
        <end position="102"/>
    </location>
</feature>
<feature type="region of interest" description="Disordered" evidence="1">
    <location>
        <begin position="90"/>
        <end position="111"/>
    </location>
</feature>
<dbReference type="EMBL" id="JAECZO010000036">
    <property type="protein sequence ID" value="KAK7194394.1"/>
    <property type="molecule type" value="Genomic_DNA"/>
</dbReference>
<keyword evidence="3" id="KW-1185">Reference proteome</keyword>
<protein>
    <submittedName>
        <fullName evidence="2">Uncharacterized protein</fullName>
    </submittedName>
</protein>
<feature type="compositionally biased region" description="Polar residues" evidence="1">
    <location>
        <begin position="148"/>
        <end position="158"/>
    </location>
</feature>
<feature type="compositionally biased region" description="Low complexity" evidence="1">
    <location>
        <begin position="516"/>
        <end position="525"/>
    </location>
</feature>
<feature type="compositionally biased region" description="Low complexity" evidence="1">
    <location>
        <begin position="689"/>
        <end position="714"/>
    </location>
</feature>
<reference evidence="2 3" key="1">
    <citation type="journal article" date="2021" name="MBio">
        <title>A New Model Trypanosomatid, Novymonas esmeraldas: Genomic Perception of Its 'Candidatus Pandoraea novymonadis' Endosymbiont.</title>
        <authorList>
            <person name="Zakharova A."/>
            <person name="Saura A."/>
            <person name="Butenko A."/>
            <person name="Podesvova L."/>
            <person name="Warmusova S."/>
            <person name="Kostygov A.Y."/>
            <person name="Nenarokova A."/>
            <person name="Lukes J."/>
            <person name="Opperdoes F.R."/>
            <person name="Yurchenko V."/>
        </authorList>
    </citation>
    <scope>NUCLEOTIDE SEQUENCE [LARGE SCALE GENOMIC DNA]</scope>
    <source>
        <strain evidence="2 3">E262AT.01</strain>
    </source>
</reference>
<comment type="caution">
    <text evidence="2">The sequence shown here is derived from an EMBL/GenBank/DDBJ whole genome shotgun (WGS) entry which is preliminary data.</text>
</comment>
<accession>A0AAW0EL55</accession>
<feature type="compositionally biased region" description="Pro residues" evidence="1">
    <location>
        <begin position="874"/>
        <end position="883"/>
    </location>
</feature>
<feature type="compositionally biased region" description="Low complexity" evidence="1">
    <location>
        <begin position="898"/>
        <end position="914"/>
    </location>
</feature>
<feature type="compositionally biased region" description="Acidic residues" evidence="1">
    <location>
        <begin position="1"/>
        <end position="15"/>
    </location>
</feature>
<feature type="region of interest" description="Disordered" evidence="1">
    <location>
        <begin position="870"/>
        <end position="924"/>
    </location>
</feature>
<feature type="compositionally biased region" description="Low complexity" evidence="1">
    <location>
        <begin position="488"/>
        <end position="500"/>
    </location>
</feature>
<sequence>MSDSDWEVLTAEDERDVSPSLPPPHHSAASAPHTSASRDVRHRVSRQAVLTPLCLTLNQTGTRVGVGHTRGFVVFRVVAAAADATASAATAGVVSGEATATAPPAQSQLRLDPQYNMDLLTFSHIRERMQTSQQQRGPAGDAPVSEPHTATESAPQHGTTTTTTTVPGDGIHTVSSSEDGDEDDLGSFLTTASRVCARMRRDGSTVHPRGGRAVPDAAPSFSSRYTLSSRPVLDWGTDEDIDVDPHEEGDEPEVVAQRDGCDVSAAQDEEGKEKDGFVEYDGGGVAVMAFLYEQTWVALVGGGPTPMGPPNAVLFVCHGERQHQLRMPDPVVRLLLDARLMFVLTTAELRLYTNPMEPEWTCLRQSIALSASVARRYATVLPLAADAPPARVWAAPSPASDAAAAAAEGLHMAASSASSTKFSSSHSGDYTGASSRAVALPIIPVAVDYARSLVLLPHGKEGMGFAMYRYYSSPETRYIDAADHVDAPHPATTEAPTTTTEGGGEGEGEGGRRASAHGAGATAPAGVPTGRTTACLYHIATQRNAHRNPLYNLALYVGWPSSITRLLAPDDDARMADSVDDPHSGGGSGGLVTLVAASSEYATRLTLWMLQSRSQLAWQGANRRSVPYEAESFVLLREFRVGVRLAAPRAVVASLPGVSRYLARSHAALGGTKAAPPSSSRATRQTSTPSASASGPHLSSTSSPPTSAPPTSTVSSWAAEAAAAVASTATGPAAVQHLQFVGNGAYLLCIHGADTVSVFSTSARESEQEARNVCRDRVAAEQNRYSRLSIMKGYLPTSLSSRLDAYTRQAWSSCSTRLPANDPTFQPRCIGAVVSAGTGPPPPPSAVAPGAGADARPEGRRFLQRFTSLVVGRPQPPPTPSPSLPGQADRVASVTGDAPASHVRSSAAAALAGPAQPPLPQETDRGAVWGTPLTRLRQCIQVWSPAPHAAATAPHASGRPPIVLNCATCEGALVNIVLHTEEGVLVTSAALPYSTS</sequence>
<feature type="region of interest" description="Disordered" evidence="1">
    <location>
        <begin position="488"/>
        <end position="525"/>
    </location>
</feature>
<gene>
    <name evidence="2" type="ORF">NESM_000355600</name>
</gene>
<name>A0AAW0EL55_9TRYP</name>
<organism evidence="2 3">
    <name type="scientific">Novymonas esmeraldas</name>
    <dbReference type="NCBI Taxonomy" id="1808958"/>
    <lineage>
        <taxon>Eukaryota</taxon>
        <taxon>Discoba</taxon>
        <taxon>Euglenozoa</taxon>
        <taxon>Kinetoplastea</taxon>
        <taxon>Metakinetoplastina</taxon>
        <taxon>Trypanosomatida</taxon>
        <taxon>Trypanosomatidae</taxon>
        <taxon>Novymonas</taxon>
    </lineage>
</organism>
<feature type="compositionally biased region" description="Polar residues" evidence="1">
    <location>
        <begin position="677"/>
        <end position="688"/>
    </location>
</feature>
<dbReference type="Proteomes" id="UP001430356">
    <property type="component" value="Unassembled WGS sequence"/>
</dbReference>
<feature type="region of interest" description="Disordered" evidence="1">
    <location>
        <begin position="130"/>
        <end position="186"/>
    </location>
</feature>
<feature type="compositionally biased region" description="Low complexity" evidence="1">
    <location>
        <begin position="26"/>
        <end position="37"/>
    </location>
</feature>
<evidence type="ECO:0000313" key="2">
    <source>
        <dbReference type="EMBL" id="KAK7194394.1"/>
    </source>
</evidence>
<feature type="region of interest" description="Disordered" evidence="1">
    <location>
        <begin position="1"/>
        <end position="42"/>
    </location>
</feature>
<dbReference type="AlphaFoldDB" id="A0AAW0EL55"/>
<proteinExistence type="predicted"/>
<evidence type="ECO:0000313" key="3">
    <source>
        <dbReference type="Proteomes" id="UP001430356"/>
    </source>
</evidence>
<evidence type="ECO:0000256" key="1">
    <source>
        <dbReference type="SAM" id="MobiDB-lite"/>
    </source>
</evidence>
<feature type="region of interest" description="Disordered" evidence="1">
    <location>
        <begin position="670"/>
        <end position="714"/>
    </location>
</feature>